<name>A0ACC6L407_9SPHI</name>
<gene>
    <name evidence="1" type="ORF">J2X78_004981</name>
</gene>
<protein>
    <submittedName>
        <fullName evidence="1">Uncharacterized protein</fullName>
    </submittedName>
</protein>
<dbReference type="Proteomes" id="UP001246858">
    <property type="component" value="Unassembled WGS sequence"/>
</dbReference>
<dbReference type="EMBL" id="JAVDTF010000006">
    <property type="protein sequence ID" value="MDR6786388.1"/>
    <property type="molecule type" value="Genomic_DNA"/>
</dbReference>
<evidence type="ECO:0000313" key="2">
    <source>
        <dbReference type="Proteomes" id="UP001246858"/>
    </source>
</evidence>
<evidence type="ECO:0000313" key="1">
    <source>
        <dbReference type="EMBL" id="MDR6786388.1"/>
    </source>
</evidence>
<keyword evidence="2" id="KW-1185">Reference proteome</keyword>
<organism evidence="1 2">
    <name type="scientific">Pedobacter africanus</name>
    <dbReference type="NCBI Taxonomy" id="151894"/>
    <lineage>
        <taxon>Bacteria</taxon>
        <taxon>Pseudomonadati</taxon>
        <taxon>Bacteroidota</taxon>
        <taxon>Sphingobacteriia</taxon>
        <taxon>Sphingobacteriales</taxon>
        <taxon>Sphingobacteriaceae</taxon>
        <taxon>Pedobacter</taxon>
    </lineage>
</organism>
<comment type="caution">
    <text evidence="1">The sequence shown here is derived from an EMBL/GenBank/DDBJ whole genome shotgun (WGS) entry which is preliminary data.</text>
</comment>
<sequence>MDFLAYYVNFENREMMARLEQEVELLTGRTTPMGVMGIVF</sequence>
<proteinExistence type="predicted"/>
<reference evidence="1" key="1">
    <citation type="submission" date="2023-07" db="EMBL/GenBank/DDBJ databases">
        <title>Sorghum-associated microbial communities from plants grown in Nebraska, USA.</title>
        <authorList>
            <person name="Schachtman D."/>
        </authorList>
    </citation>
    <scope>NUCLEOTIDE SEQUENCE</scope>
    <source>
        <strain evidence="1">2697</strain>
    </source>
</reference>
<accession>A0ACC6L407</accession>